<accession>A0A1Z5KNT3</accession>
<comment type="caution">
    <text evidence="2">The sequence shown here is derived from an EMBL/GenBank/DDBJ whole genome shotgun (WGS) entry which is preliminary data.</text>
</comment>
<dbReference type="EMBL" id="BDSP01000262">
    <property type="protein sequence ID" value="GAX27973.1"/>
    <property type="molecule type" value="Genomic_DNA"/>
</dbReference>
<dbReference type="Gene3D" id="1.25.40.10">
    <property type="entry name" value="Tetratricopeptide repeat domain"/>
    <property type="match status" value="1"/>
</dbReference>
<gene>
    <name evidence="2" type="ORF">FisN_32Lh010</name>
</gene>
<feature type="region of interest" description="Disordered" evidence="1">
    <location>
        <begin position="492"/>
        <end position="513"/>
    </location>
</feature>
<evidence type="ECO:0000256" key="1">
    <source>
        <dbReference type="SAM" id="MobiDB-lite"/>
    </source>
</evidence>
<dbReference type="Gene3D" id="3.40.50.11980">
    <property type="match status" value="1"/>
</dbReference>
<feature type="compositionally biased region" description="Basic residues" evidence="1">
    <location>
        <begin position="23"/>
        <end position="32"/>
    </location>
</feature>
<organism evidence="2 3">
    <name type="scientific">Fistulifera solaris</name>
    <name type="common">Oleaginous diatom</name>
    <dbReference type="NCBI Taxonomy" id="1519565"/>
    <lineage>
        <taxon>Eukaryota</taxon>
        <taxon>Sar</taxon>
        <taxon>Stramenopiles</taxon>
        <taxon>Ochrophyta</taxon>
        <taxon>Bacillariophyta</taxon>
        <taxon>Bacillariophyceae</taxon>
        <taxon>Bacillariophycidae</taxon>
        <taxon>Naviculales</taxon>
        <taxon>Naviculaceae</taxon>
        <taxon>Fistulifera</taxon>
    </lineage>
</organism>
<name>A0A1Z5KNT3_FISSO</name>
<sequence>MLPTWQRVIRKQPTCFFSTTKKAVGRPKKKKTSTQLKSPSARQSDSRRKSSEIAQFLNASSDTSKSNAIPNTTTRSILEDVERMMKERPHNETTTTHRSPSVVSMANSTIFELFSTPKPPPPRPEDAYPLKAWEQYETVLKEVLERHHQPQSRKKKREPLHETLRDWLWRETPLVDVDTSQPQIQQQSFLLKTSTSPAQLETAQNIVFQISCQCARKGWGWAVQVLWPKVQEAGFTNDQLLHNLLYLSSLQPRQSNDPTLSLLFHAFQEEDDTHDIMNEIAEYHDSLYAPVPQSIQARVQGWVDRGDAEAAERYLQQVNGSEQVRLRVYTPILKLYLEQNKFTEAIRLYRQMRHTLPLVHFQVETYWLVLSTLASQGYFAKHAELFHSIVQDMADDPNGMELPLNAAIRLRNAFAEYYPNDLTRTSALQPLPLMTAESSPALTPHTIIAERVQIDNTTGRCPVTQVQLRLLRLTSDQRKALRMRMLDLAQDNQRQYTPNESVSEKNSKSSKVDNSPLLDFMTFLQERSGPPFTIIVDGANVGYYMQNFQHGRFSFHQIQWMVDDLQRRGEHALVVLPQKYMRDVFNISVGAGGFDQRRAQRQVLTEEEKAIRDLLVAEKQVYVVQPGSLDDFYWITASVTDQTKAIAGLISSSDSEATTSGDELWVPPDNAEGRWPGARPLLISNDRMRDHKLSMMEPQLFRRWFSNYMVNYSFLAYVSGASRARSDIHFLAADAYSREIQSNPLKDGRIAWHFPLQDTTDEWFCVVLPHREQ</sequence>
<dbReference type="OrthoDB" id="46913at2759"/>
<protein>
    <submittedName>
        <fullName evidence="2">Uncharacterized protein</fullName>
    </submittedName>
</protein>
<dbReference type="GO" id="GO:0001682">
    <property type="term" value="P:tRNA 5'-leader removal"/>
    <property type="evidence" value="ECO:0007669"/>
    <property type="project" value="TreeGrafter"/>
</dbReference>
<dbReference type="Proteomes" id="UP000198406">
    <property type="component" value="Unassembled WGS sequence"/>
</dbReference>
<dbReference type="GO" id="GO:0004526">
    <property type="term" value="F:ribonuclease P activity"/>
    <property type="evidence" value="ECO:0007669"/>
    <property type="project" value="TreeGrafter"/>
</dbReference>
<dbReference type="PANTHER" id="PTHR13547">
    <property type="match status" value="1"/>
</dbReference>
<dbReference type="AlphaFoldDB" id="A0A1Z5KNT3"/>
<evidence type="ECO:0000313" key="2">
    <source>
        <dbReference type="EMBL" id="GAX27973.1"/>
    </source>
</evidence>
<keyword evidence="3" id="KW-1185">Reference proteome</keyword>
<dbReference type="InterPro" id="IPR011990">
    <property type="entry name" value="TPR-like_helical_dom_sf"/>
</dbReference>
<dbReference type="PANTHER" id="PTHR13547:SF1">
    <property type="entry name" value="MITOCHONDRIAL RIBONUCLEASE P CATALYTIC SUBUNIT"/>
    <property type="match status" value="1"/>
</dbReference>
<proteinExistence type="predicted"/>
<reference evidence="2 3" key="1">
    <citation type="journal article" date="2015" name="Plant Cell">
        <title>Oil accumulation by the oleaginous diatom Fistulifera solaris as revealed by the genome and transcriptome.</title>
        <authorList>
            <person name="Tanaka T."/>
            <person name="Maeda Y."/>
            <person name="Veluchamy A."/>
            <person name="Tanaka M."/>
            <person name="Abida H."/>
            <person name="Marechal E."/>
            <person name="Bowler C."/>
            <person name="Muto M."/>
            <person name="Sunaga Y."/>
            <person name="Tanaka M."/>
            <person name="Yoshino T."/>
            <person name="Taniguchi T."/>
            <person name="Fukuda Y."/>
            <person name="Nemoto M."/>
            <person name="Matsumoto M."/>
            <person name="Wong P.S."/>
            <person name="Aburatani S."/>
            <person name="Fujibuchi W."/>
        </authorList>
    </citation>
    <scope>NUCLEOTIDE SEQUENCE [LARGE SCALE GENOMIC DNA]</scope>
    <source>
        <strain evidence="2 3">JPCC DA0580</strain>
    </source>
</reference>
<evidence type="ECO:0000313" key="3">
    <source>
        <dbReference type="Proteomes" id="UP000198406"/>
    </source>
</evidence>
<feature type="compositionally biased region" description="Basic and acidic residues" evidence="1">
    <location>
        <begin position="502"/>
        <end position="511"/>
    </location>
</feature>
<feature type="compositionally biased region" description="Polar residues" evidence="1">
    <location>
        <begin position="33"/>
        <end position="43"/>
    </location>
</feature>
<feature type="region of interest" description="Disordered" evidence="1">
    <location>
        <begin position="19"/>
        <end position="50"/>
    </location>
</feature>
<dbReference type="InParanoid" id="A0A1Z5KNT3"/>